<name>E0STY1_IGNAA</name>
<dbReference type="InterPro" id="IPR051614">
    <property type="entry name" value="UPF0045_domain"/>
</dbReference>
<dbReference type="Proteomes" id="UP000001304">
    <property type="component" value="Chromosome"/>
</dbReference>
<dbReference type="SUPFAM" id="SSF89957">
    <property type="entry name" value="MTH1187/YkoF-like"/>
    <property type="match status" value="1"/>
</dbReference>
<evidence type="ECO:0000256" key="1">
    <source>
        <dbReference type="ARBA" id="ARBA00010272"/>
    </source>
</evidence>
<reference evidence="3 4" key="1">
    <citation type="journal article" date="2010" name="Stand. Genomic Sci.">
        <title>Complete genome sequence of Ignisphaera aggregans type strain (AQ1.S1).</title>
        <authorList>
            <person name="Goker M."/>
            <person name="Held B."/>
            <person name="Lapidus A."/>
            <person name="Nolan M."/>
            <person name="Spring S."/>
            <person name="Yasawong M."/>
            <person name="Lucas S."/>
            <person name="Glavina Del Rio T."/>
            <person name="Tice H."/>
            <person name="Cheng J.F."/>
            <person name="Goodwin L."/>
            <person name="Tapia R."/>
            <person name="Pitluck S."/>
            <person name="Liolios K."/>
            <person name="Ivanova N."/>
            <person name="Mavromatis K."/>
            <person name="Mikhailova N."/>
            <person name="Pati A."/>
            <person name="Chen A."/>
            <person name="Palaniappan K."/>
            <person name="Brambilla E."/>
            <person name="Land M."/>
            <person name="Hauser L."/>
            <person name="Chang Y.J."/>
            <person name="Jeffries C.D."/>
            <person name="Brettin T."/>
            <person name="Detter J.C."/>
            <person name="Han C."/>
            <person name="Rohde M."/>
            <person name="Sikorski J."/>
            <person name="Woyke T."/>
            <person name="Bristow J."/>
            <person name="Eisen J.A."/>
            <person name="Markowitz V."/>
            <person name="Hugenholtz P."/>
            <person name="Kyrpides N.C."/>
            <person name="Klenk H.P."/>
        </authorList>
    </citation>
    <scope>NUCLEOTIDE SEQUENCE [LARGE SCALE GENOMIC DNA]</scope>
    <source>
        <strain evidence="4">DSM 17230 / JCM 13409 / AQ1.S1</strain>
    </source>
</reference>
<organism evidence="3 4">
    <name type="scientific">Ignisphaera aggregans (strain DSM 17230 / JCM 13409 / AQ1.S1)</name>
    <dbReference type="NCBI Taxonomy" id="583356"/>
    <lineage>
        <taxon>Archaea</taxon>
        <taxon>Thermoproteota</taxon>
        <taxon>Thermoprotei</taxon>
        <taxon>Desulfurococcales</taxon>
        <taxon>Desulfurococcaceae</taxon>
        <taxon>Ignisphaera</taxon>
    </lineage>
</organism>
<protein>
    <recommendedName>
        <fullName evidence="2">Thiamine-binding protein domain-containing protein</fullName>
    </recommendedName>
</protein>
<feature type="domain" description="Thiamine-binding protein" evidence="2">
    <location>
        <begin position="5"/>
        <end position="96"/>
    </location>
</feature>
<evidence type="ECO:0000259" key="2">
    <source>
        <dbReference type="Pfam" id="PF01910"/>
    </source>
</evidence>
<dbReference type="InterPro" id="IPR002767">
    <property type="entry name" value="Thiamine_BP"/>
</dbReference>
<proteinExistence type="inferred from homology"/>
<dbReference type="PANTHER" id="PTHR33777">
    <property type="entry name" value="UPF0045 PROTEIN ECM15"/>
    <property type="match status" value="1"/>
</dbReference>
<dbReference type="NCBIfam" id="TIGR00106">
    <property type="entry name" value="MTH1187 family thiamine-binding protein"/>
    <property type="match status" value="1"/>
</dbReference>
<dbReference type="HOGENOM" id="CLU_137479_3_2_2"/>
<dbReference type="Gene3D" id="3.30.70.930">
    <property type="match status" value="1"/>
</dbReference>
<keyword evidence="4" id="KW-1185">Reference proteome</keyword>
<dbReference type="STRING" id="583356.Igag_0931"/>
<dbReference type="AlphaFoldDB" id="E0STY1"/>
<accession>E0STY1</accession>
<evidence type="ECO:0000313" key="4">
    <source>
        <dbReference type="Proteomes" id="UP000001304"/>
    </source>
</evidence>
<comment type="similarity">
    <text evidence="1">Belongs to the UPF0045 family.</text>
</comment>
<dbReference type="BioCyc" id="IAGG583356:GHAH-914-MONOMER"/>
<dbReference type="Pfam" id="PF01910">
    <property type="entry name" value="Thiamine_BP"/>
    <property type="match status" value="1"/>
</dbReference>
<sequence length="102" mass="11654">MPIVVDLRIIPVGTCTTSLSTYIAEVIKTLKELGIRYNIHASGTNIEIETFEQLSQVLRRLTEKLSSMDIKRILIDISIDIRLDKENTIENKLDSIKRRLAN</sequence>
<dbReference type="KEGG" id="iag:Igag_0931"/>
<dbReference type="GO" id="GO:0005829">
    <property type="term" value="C:cytosol"/>
    <property type="evidence" value="ECO:0007669"/>
    <property type="project" value="TreeGrafter"/>
</dbReference>
<dbReference type="InterPro" id="IPR029756">
    <property type="entry name" value="MTH1187/YkoF-like"/>
</dbReference>
<dbReference type="PANTHER" id="PTHR33777:SF1">
    <property type="entry name" value="UPF0045 PROTEIN ECM15"/>
    <property type="match status" value="1"/>
</dbReference>
<evidence type="ECO:0000313" key="3">
    <source>
        <dbReference type="EMBL" id="ADM27747.1"/>
    </source>
</evidence>
<dbReference type="EMBL" id="CP002098">
    <property type="protein sequence ID" value="ADM27747.1"/>
    <property type="molecule type" value="Genomic_DNA"/>
</dbReference>
<gene>
    <name evidence="3" type="ordered locus">Igag_0931</name>
</gene>